<dbReference type="PANTHER" id="PTHR45708">
    <property type="entry name" value="ENDOCHITINASE"/>
    <property type="match status" value="1"/>
</dbReference>
<feature type="signal peptide" evidence="14">
    <location>
        <begin position="1"/>
        <end position="23"/>
    </location>
</feature>
<dbReference type="SUPFAM" id="SSF51445">
    <property type="entry name" value="(Trans)glycosidases"/>
    <property type="match status" value="1"/>
</dbReference>
<keyword evidence="7 13" id="KW-0378">Hydrolase</keyword>
<evidence type="ECO:0000256" key="5">
    <source>
        <dbReference type="ARBA" id="ARBA00022669"/>
    </source>
</evidence>
<evidence type="ECO:0000256" key="6">
    <source>
        <dbReference type="ARBA" id="ARBA00022729"/>
    </source>
</evidence>
<evidence type="ECO:0000256" key="13">
    <source>
        <dbReference type="RuleBase" id="RU000489"/>
    </source>
</evidence>
<keyword evidence="8" id="KW-0146">Chitin degradation</keyword>
<evidence type="ECO:0000259" key="16">
    <source>
        <dbReference type="PROSITE" id="PS51910"/>
    </source>
</evidence>
<dbReference type="SUPFAM" id="SSF57180">
    <property type="entry name" value="Cellulose-binding domain"/>
    <property type="match status" value="1"/>
</dbReference>
<dbReference type="GO" id="GO:0008843">
    <property type="term" value="F:endochitinase activity"/>
    <property type="evidence" value="ECO:0007669"/>
    <property type="project" value="UniProtKB-EC"/>
</dbReference>
<dbReference type="GO" id="GO:0000272">
    <property type="term" value="P:polysaccharide catabolic process"/>
    <property type="evidence" value="ECO:0007669"/>
    <property type="project" value="UniProtKB-KW"/>
</dbReference>
<dbReference type="SMART" id="SM00236">
    <property type="entry name" value="fCBD"/>
    <property type="match status" value="1"/>
</dbReference>
<dbReference type="GO" id="GO:0005576">
    <property type="term" value="C:extracellular region"/>
    <property type="evidence" value="ECO:0007669"/>
    <property type="project" value="UniProtKB-SubCell"/>
</dbReference>
<dbReference type="AlphaFoldDB" id="A0AAN7HB73"/>
<dbReference type="Proteomes" id="UP001303760">
    <property type="component" value="Unassembled WGS sequence"/>
</dbReference>
<keyword evidence="10 13" id="KW-0326">Glycosidase</keyword>
<evidence type="ECO:0000313" key="18">
    <source>
        <dbReference type="Proteomes" id="UP001303760"/>
    </source>
</evidence>
<accession>A0AAN7HB73</accession>
<evidence type="ECO:0000256" key="7">
    <source>
        <dbReference type="ARBA" id="ARBA00022801"/>
    </source>
</evidence>
<dbReference type="Pfam" id="PF00704">
    <property type="entry name" value="Glyco_hydro_18"/>
    <property type="match status" value="1"/>
</dbReference>
<comment type="subcellular location">
    <subcellularLocation>
        <location evidence="2">Secreted</location>
    </subcellularLocation>
</comment>
<evidence type="ECO:0000256" key="1">
    <source>
        <dbReference type="ARBA" id="ARBA00000822"/>
    </source>
</evidence>
<dbReference type="InterPro" id="IPR017853">
    <property type="entry name" value="GH"/>
</dbReference>
<reference evidence="17" key="1">
    <citation type="journal article" date="2023" name="Mol. Phylogenet. Evol.">
        <title>Genome-scale phylogeny and comparative genomics of the fungal order Sordariales.</title>
        <authorList>
            <person name="Hensen N."/>
            <person name="Bonometti L."/>
            <person name="Westerberg I."/>
            <person name="Brannstrom I.O."/>
            <person name="Guillou S."/>
            <person name="Cros-Aarteil S."/>
            <person name="Calhoun S."/>
            <person name="Haridas S."/>
            <person name="Kuo A."/>
            <person name="Mondo S."/>
            <person name="Pangilinan J."/>
            <person name="Riley R."/>
            <person name="LaButti K."/>
            <person name="Andreopoulos B."/>
            <person name="Lipzen A."/>
            <person name="Chen C."/>
            <person name="Yan M."/>
            <person name="Daum C."/>
            <person name="Ng V."/>
            <person name="Clum A."/>
            <person name="Steindorff A."/>
            <person name="Ohm R.A."/>
            <person name="Martin F."/>
            <person name="Silar P."/>
            <person name="Natvig D.O."/>
            <person name="Lalanne C."/>
            <person name="Gautier V."/>
            <person name="Ament-Velasquez S.L."/>
            <person name="Kruys A."/>
            <person name="Hutchinson M.I."/>
            <person name="Powell A.J."/>
            <person name="Barry K."/>
            <person name="Miller A.N."/>
            <person name="Grigoriev I.V."/>
            <person name="Debuchy R."/>
            <person name="Gladieux P."/>
            <person name="Hiltunen Thoren M."/>
            <person name="Johannesson H."/>
        </authorList>
    </citation>
    <scope>NUCLEOTIDE SEQUENCE</scope>
    <source>
        <strain evidence="17">CBS 532.94</strain>
    </source>
</reference>
<evidence type="ECO:0000256" key="9">
    <source>
        <dbReference type="ARBA" id="ARBA00023277"/>
    </source>
</evidence>
<sequence>MFSTPLGSAALWGYLFALPAVLAGFNSGASNNIAVYWGQNSINKAVGGQQRLATYCANTPVNIIPLAFLNGIKNPTLVNFANAGDNCTTFAGTQLLSCPKIEEDIQTCQSLGKTILLSIGGATYTEGGFSSASEAQTWADTLWAMFGPKQSSSTALRPFGAASVDGFDMDFEATTSNMAPFAARLRSRMDAVSGRKFYLSAAPQCPFPDAAQKEMLEQVAFDFVSVQFYNNYCGATAYPGNFNFDTWDNWARNSAPNKNVKVLLGLPGSPTAAGSGYVSGDQLKQVIQYSRGFPSFGGVMAWDMSQVYGNAGWLDSVVSALGGSLPPVTTTSKNTTPTTTLVTVTRTSAATSTPTGSLVPQWGQCGGIGYTGPTQCQAPYTCQYVSDWWSQCA</sequence>
<dbReference type="Pfam" id="PF00734">
    <property type="entry name" value="CBM_1"/>
    <property type="match status" value="1"/>
</dbReference>
<dbReference type="FunFam" id="3.20.20.80:FF:000145">
    <property type="entry name" value="Class III chitinase, putative"/>
    <property type="match status" value="1"/>
</dbReference>
<proteinExistence type="inferred from homology"/>
<feature type="domain" description="CBM1" evidence="15">
    <location>
        <begin position="357"/>
        <end position="393"/>
    </location>
</feature>
<evidence type="ECO:0000256" key="14">
    <source>
        <dbReference type="SAM" id="SignalP"/>
    </source>
</evidence>
<name>A0AAN7HB73_9PEZI</name>
<dbReference type="EC" id="3.2.1.14" evidence="3"/>
<protein>
    <recommendedName>
        <fullName evidence="3">chitinase</fullName>
        <ecNumber evidence="3">3.2.1.14</ecNumber>
    </recommendedName>
</protein>
<reference evidence="17" key="2">
    <citation type="submission" date="2023-05" db="EMBL/GenBank/DDBJ databases">
        <authorList>
            <consortium name="Lawrence Berkeley National Laboratory"/>
            <person name="Steindorff A."/>
            <person name="Hensen N."/>
            <person name="Bonometti L."/>
            <person name="Westerberg I."/>
            <person name="Brannstrom I.O."/>
            <person name="Guillou S."/>
            <person name="Cros-Aarteil S."/>
            <person name="Calhoun S."/>
            <person name="Haridas S."/>
            <person name="Kuo A."/>
            <person name="Mondo S."/>
            <person name="Pangilinan J."/>
            <person name="Riley R."/>
            <person name="Labutti K."/>
            <person name="Andreopoulos B."/>
            <person name="Lipzen A."/>
            <person name="Chen C."/>
            <person name="Yanf M."/>
            <person name="Daum C."/>
            <person name="Ng V."/>
            <person name="Clum A."/>
            <person name="Ohm R."/>
            <person name="Martin F."/>
            <person name="Silar P."/>
            <person name="Natvig D."/>
            <person name="Lalanne C."/>
            <person name="Gautier V."/>
            <person name="Ament-Velasquez S.L."/>
            <person name="Kruys A."/>
            <person name="Hutchinson M.I."/>
            <person name="Powell A.J."/>
            <person name="Barry K."/>
            <person name="Miller A.N."/>
            <person name="Grigoriev I.V."/>
            <person name="Debuchy R."/>
            <person name="Gladieux P."/>
            <person name="Thoren M.H."/>
            <person name="Johannesson H."/>
        </authorList>
    </citation>
    <scope>NUCLEOTIDE SEQUENCE</scope>
    <source>
        <strain evidence="17">CBS 532.94</strain>
    </source>
</reference>
<evidence type="ECO:0000256" key="3">
    <source>
        <dbReference type="ARBA" id="ARBA00012729"/>
    </source>
</evidence>
<dbReference type="PANTHER" id="PTHR45708:SF49">
    <property type="entry name" value="ENDOCHITINASE"/>
    <property type="match status" value="1"/>
</dbReference>
<dbReference type="GO" id="GO:0008061">
    <property type="term" value="F:chitin binding"/>
    <property type="evidence" value="ECO:0007669"/>
    <property type="project" value="UniProtKB-KW"/>
</dbReference>
<keyword evidence="6 14" id="KW-0732">Signal</keyword>
<keyword evidence="4" id="KW-0964">Secreted</keyword>
<dbReference type="InterPro" id="IPR045321">
    <property type="entry name" value="Cts1-like"/>
</dbReference>
<evidence type="ECO:0000256" key="10">
    <source>
        <dbReference type="ARBA" id="ARBA00023295"/>
    </source>
</evidence>
<keyword evidence="11" id="KW-0624">Polysaccharide degradation</keyword>
<organism evidence="17 18">
    <name type="scientific">Achaetomium macrosporum</name>
    <dbReference type="NCBI Taxonomy" id="79813"/>
    <lineage>
        <taxon>Eukaryota</taxon>
        <taxon>Fungi</taxon>
        <taxon>Dikarya</taxon>
        <taxon>Ascomycota</taxon>
        <taxon>Pezizomycotina</taxon>
        <taxon>Sordariomycetes</taxon>
        <taxon>Sordariomycetidae</taxon>
        <taxon>Sordariales</taxon>
        <taxon>Chaetomiaceae</taxon>
        <taxon>Achaetomium</taxon>
    </lineage>
</organism>
<comment type="similarity">
    <text evidence="12">Belongs to the glycosyl hydrolase 18 family. Chitinase class III subfamily.</text>
</comment>
<evidence type="ECO:0000256" key="2">
    <source>
        <dbReference type="ARBA" id="ARBA00004613"/>
    </source>
</evidence>
<keyword evidence="18" id="KW-1185">Reference proteome</keyword>
<evidence type="ECO:0000256" key="8">
    <source>
        <dbReference type="ARBA" id="ARBA00023024"/>
    </source>
</evidence>
<dbReference type="PROSITE" id="PS51910">
    <property type="entry name" value="GH18_2"/>
    <property type="match status" value="1"/>
</dbReference>
<dbReference type="PROSITE" id="PS51164">
    <property type="entry name" value="CBM1_2"/>
    <property type="match status" value="1"/>
</dbReference>
<comment type="caution">
    <text evidence="17">The sequence shown here is derived from an EMBL/GenBank/DDBJ whole genome shotgun (WGS) entry which is preliminary data.</text>
</comment>
<comment type="catalytic activity">
    <reaction evidence="1">
        <text>Random endo-hydrolysis of N-acetyl-beta-D-glucosaminide (1-&gt;4)-beta-linkages in chitin and chitodextrins.</text>
        <dbReference type="EC" id="3.2.1.14"/>
    </reaction>
</comment>
<gene>
    <name evidence="17" type="ORF">C8A03DRAFT_18332</name>
</gene>
<dbReference type="PROSITE" id="PS01095">
    <property type="entry name" value="GH18_1"/>
    <property type="match status" value="1"/>
</dbReference>
<dbReference type="CDD" id="cd02877">
    <property type="entry name" value="GH18_hevamine_XipI_class_III"/>
    <property type="match status" value="1"/>
</dbReference>
<evidence type="ECO:0000256" key="4">
    <source>
        <dbReference type="ARBA" id="ARBA00022525"/>
    </source>
</evidence>
<dbReference type="InterPro" id="IPR001579">
    <property type="entry name" value="Glyco_hydro_18_chit_AS"/>
</dbReference>
<dbReference type="GO" id="GO:0030248">
    <property type="term" value="F:cellulose binding"/>
    <property type="evidence" value="ECO:0007669"/>
    <property type="project" value="InterPro"/>
</dbReference>
<evidence type="ECO:0000313" key="17">
    <source>
        <dbReference type="EMBL" id="KAK4234830.1"/>
    </source>
</evidence>
<dbReference type="GO" id="GO:0006032">
    <property type="term" value="P:chitin catabolic process"/>
    <property type="evidence" value="ECO:0007669"/>
    <property type="project" value="UniProtKB-KW"/>
</dbReference>
<feature type="chain" id="PRO_5042939048" description="chitinase" evidence="14">
    <location>
        <begin position="24"/>
        <end position="393"/>
    </location>
</feature>
<feature type="domain" description="GH18" evidence="16">
    <location>
        <begin position="31"/>
        <end position="324"/>
    </location>
</feature>
<dbReference type="Gene3D" id="3.20.20.80">
    <property type="entry name" value="Glycosidases"/>
    <property type="match status" value="1"/>
</dbReference>
<dbReference type="PROSITE" id="PS00562">
    <property type="entry name" value="CBM1_1"/>
    <property type="match status" value="1"/>
</dbReference>
<dbReference type="InterPro" id="IPR050542">
    <property type="entry name" value="Glycosyl_Hydrlase18_Chitinase"/>
</dbReference>
<dbReference type="InterPro" id="IPR035971">
    <property type="entry name" value="CBD_sf"/>
</dbReference>
<keyword evidence="9" id="KW-0119">Carbohydrate metabolism</keyword>
<keyword evidence="5" id="KW-0147">Chitin-binding</keyword>
<dbReference type="InterPro" id="IPR001223">
    <property type="entry name" value="Glyco_hydro18_cat"/>
</dbReference>
<evidence type="ECO:0000256" key="11">
    <source>
        <dbReference type="ARBA" id="ARBA00023326"/>
    </source>
</evidence>
<evidence type="ECO:0000259" key="15">
    <source>
        <dbReference type="PROSITE" id="PS51164"/>
    </source>
</evidence>
<evidence type="ECO:0000256" key="12">
    <source>
        <dbReference type="ARBA" id="ARBA00025727"/>
    </source>
</evidence>
<dbReference type="InterPro" id="IPR000254">
    <property type="entry name" value="CBD"/>
</dbReference>
<dbReference type="EMBL" id="MU860323">
    <property type="protein sequence ID" value="KAK4234830.1"/>
    <property type="molecule type" value="Genomic_DNA"/>
</dbReference>